<dbReference type="OrthoDB" id="5519791at2"/>
<dbReference type="STRING" id="1743168.A8O14_06335"/>
<dbReference type="Proteomes" id="UP000078463">
    <property type="component" value="Chromosome"/>
</dbReference>
<name>A0A191UFK3_9BURK</name>
<organism evidence="1 2">
    <name type="scientific">Polynucleobacter wuianus</name>
    <dbReference type="NCBI Taxonomy" id="1743168"/>
    <lineage>
        <taxon>Bacteria</taxon>
        <taxon>Pseudomonadati</taxon>
        <taxon>Pseudomonadota</taxon>
        <taxon>Betaproteobacteria</taxon>
        <taxon>Burkholderiales</taxon>
        <taxon>Burkholderiaceae</taxon>
        <taxon>Polynucleobacter</taxon>
    </lineage>
</organism>
<protein>
    <submittedName>
        <fullName evidence="1">Uncharacterized protein</fullName>
    </submittedName>
</protein>
<keyword evidence="2" id="KW-1185">Reference proteome</keyword>
<accession>A0A191UFK3</accession>
<dbReference type="EMBL" id="CP015922">
    <property type="protein sequence ID" value="ANI99727.1"/>
    <property type="molecule type" value="Genomic_DNA"/>
</dbReference>
<gene>
    <name evidence="1" type="ORF">A8O14_06335</name>
</gene>
<dbReference type="RefSeq" id="WP_068948735.1">
    <property type="nucleotide sequence ID" value="NZ_CP015922.1"/>
</dbReference>
<dbReference type="KEGG" id="pwu:A8O14_06335"/>
<evidence type="ECO:0000313" key="2">
    <source>
        <dbReference type="Proteomes" id="UP000078463"/>
    </source>
</evidence>
<reference evidence="2" key="1">
    <citation type="submission" date="2016-05" db="EMBL/GenBank/DDBJ databases">
        <title>Polynucleobacter sp. QLW-P1FAT50C-4 genome.</title>
        <authorList>
            <person name="Hahn M.W."/>
        </authorList>
    </citation>
    <scope>NUCLEOTIDE SEQUENCE [LARGE SCALE GENOMIC DNA]</scope>
    <source>
        <strain evidence="2">QLW-P1FAT50C-4</strain>
    </source>
</reference>
<proteinExistence type="predicted"/>
<sequence>MPVVIPPAVATKLADIETLLKPFDTFELFGELNQLINKTELTDDERLGYQAEVLGFQFTPMRGKDRSPWGGYFGPFSPTEQQLAKW</sequence>
<evidence type="ECO:0000313" key="1">
    <source>
        <dbReference type="EMBL" id="ANI99727.1"/>
    </source>
</evidence>
<dbReference type="AlphaFoldDB" id="A0A191UFK3"/>